<gene>
    <name evidence="11" type="ORF">METZ01_LOCUS76823</name>
</gene>
<evidence type="ECO:0000256" key="2">
    <source>
        <dbReference type="ARBA" id="ARBA00022448"/>
    </source>
</evidence>
<evidence type="ECO:0000256" key="6">
    <source>
        <dbReference type="ARBA" id="ARBA00022970"/>
    </source>
</evidence>
<dbReference type="GO" id="GO:0015188">
    <property type="term" value="F:L-isoleucine transmembrane transporter activity"/>
    <property type="evidence" value="ECO:0007669"/>
    <property type="project" value="TreeGrafter"/>
</dbReference>
<feature type="transmembrane region" description="Helical" evidence="10">
    <location>
        <begin position="286"/>
        <end position="305"/>
    </location>
</feature>
<feature type="transmembrane region" description="Helical" evidence="10">
    <location>
        <begin position="82"/>
        <end position="103"/>
    </location>
</feature>
<keyword evidence="3" id="KW-1003">Cell membrane</keyword>
<dbReference type="GO" id="GO:1903806">
    <property type="term" value="P:L-isoleucine import across plasma membrane"/>
    <property type="evidence" value="ECO:0007669"/>
    <property type="project" value="TreeGrafter"/>
</dbReference>
<keyword evidence="2" id="KW-0813">Transport</keyword>
<feature type="transmembrane region" description="Helical" evidence="10">
    <location>
        <begin position="349"/>
        <end position="369"/>
    </location>
</feature>
<dbReference type="InterPro" id="IPR052157">
    <property type="entry name" value="BCAA_transport_permease"/>
</dbReference>
<feature type="transmembrane region" description="Helical" evidence="10">
    <location>
        <begin position="312"/>
        <end position="329"/>
    </location>
</feature>
<dbReference type="PANTHER" id="PTHR11795">
    <property type="entry name" value="BRANCHED-CHAIN AMINO ACID TRANSPORT SYSTEM PERMEASE PROTEIN LIVH"/>
    <property type="match status" value="1"/>
</dbReference>
<comment type="similarity">
    <text evidence="9">Belongs to the binding-protein-dependent transport system permease family. LivHM subfamily.</text>
</comment>
<reference evidence="11" key="1">
    <citation type="submission" date="2018-05" db="EMBL/GenBank/DDBJ databases">
        <authorList>
            <person name="Lanie J.A."/>
            <person name="Ng W.-L."/>
            <person name="Kazmierczak K.M."/>
            <person name="Andrzejewski T.M."/>
            <person name="Davidsen T.M."/>
            <person name="Wayne K.J."/>
            <person name="Tettelin H."/>
            <person name="Glass J.I."/>
            <person name="Rusch D."/>
            <person name="Podicherti R."/>
            <person name="Tsui H.-C.T."/>
            <person name="Winkler M.E."/>
        </authorList>
    </citation>
    <scope>NUCLEOTIDE SEQUENCE</scope>
</reference>
<dbReference type="GO" id="GO:0005304">
    <property type="term" value="F:L-valine transmembrane transporter activity"/>
    <property type="evidence" value="ECO:0007669"/>
    <property type="project" value="TreeGrafter"/>
</dbReference>
<dbReference type="GO" id="GO:0042941">
    <property type="term" value="P:D-alanine transmembrane transport"/>
    <property type="evidence" value="ECO:0007669"/>
    <property type="project" value="TreeGrafter"/>
</dbReference>
<feature type="transmembrane region" description="Helical" evidence="10">
    <location>
        <begin position="210"/>
        <end position="230"/>
    </location>
</feature>
<dbReference type="GO" id="GO:0015190">
    <property type="term" value="F:L-leucine transmembrane transporter activity"/>
    <property type="evidence" value="ECO:0007669"/>
    <property type="project" value="TreeGrafter"/>
</dbReference>
<sequence>MAYLTDLVNGFLWMFNFLILPAITYGSMLALGALGVTLIFGILRFAHFAHGDMMAFGAMISLMGVELLNHFGIFTYPVPAGLLFLPVAMVVTVLLAIGLDQSVYRYYRRMKSPPVVFVMASIGVMFLLNGLTRLIKGAELSKFNARRTFGVEDVDVAALTEQLGKRAVRTRTDVATNEEIVQVREPEFVFFTVRQFKEATGFAEGFGLNLIQVIMVVLAVLIFLGLYWFLRRTRTGKSMRAYSDNEDLALLSGIDPQKVVFVTWLIAGSLAAVAGTMYGLDKGYKPFTYFQMILPIFAAVIVGGIGNPQGAILGGYLIAFTEIFITANYRKVANYLLPEPLEVMGNLQLLGTEYKFGVSFLILVLVLLFRPTGIFRGKVF</sequence>
<evidence type="ECO:0008006" key="12">
    <source>
        <dbReference type="Google" id="ProtNLM"/>
    </source>
</evidence>
<keyword evidence="7 10" id="KW-1133">Transmembrane helix</keyword>
<keyword evidence="5 10" id="KW-0812">Transmembrane</keyword>
<dbReference type="PANTHER" id="PTHR11795:SF371">
    <property type="entry name" value="HIGH-AFFINITY BRANCHED-CHAIN AMINO ACID TRANSPORT SYSTEM PERMEASE PROTEIN LIVH"/>
    <property type="match status" value="1"/>
</dbReference>
<feature type="transmembrane region" description="Helical" evidence="10">
    <location>
        <begin position="115"/>
        <end position="135"/>
    </location>
</feature>
<evidence type="ECO:0000256" key="7">
    <source>
        <dbReference type="ARBA" id="ARBA00022989"/>
    </source>
</evidence>
<feature type="transmembrane region" description="Helical" evidence="10">
    <location>
        <begin position="12"/>
        <end position="43"/>
    </location>
</feature>
<dbReference type="GO" id="GO:0015808">
    <property type="term" value="P:L-alanine transport"/>
    <property type="evidence" value="ECO:0007669"/>
    <property type="project" value="TreeGrafter"/>
</dbReference>
<feature type="transmembrane region" description="Helical" evidence="10">
    <location>
        <begin position="259"/>
        <end position="280"/>
    </location>
</feature>
<dbReference type="CDD" id="cd06582">
    <property type="entry name" value="TM_PBP1_LivH_like"/>
    <property type="match status" value="1"/>
</dbReference>
<proteinExistence type="inferred from homology"/>
<evidence type="ECO:0000313" key="11">
    <source>
        <dbReference type="EMBL" id="SVA23969.1"/>
    </source>
</evidence>
<keyword evidence="4" id="KW-0997">Cell inner membrane</keyword>
<comment type="subcellular location">
    <subcellularLocation>
        <location evidence="1">Cell membrane</location>
        <topology evidence="1">Multi-pass membrane protein</topology>
    </subcellularLocation>
</comment>
<dbReference type="EMBL" id="UINC01005854">
    <property type="protein sequence ID" value="SVA23969.1"/>
    <property type="molecule type" value="Genomic_DNA"/>
</dbReference>
<keyword evidence="8 10" id="KW-0472">Membrane</keyword>
<evidence type="ECO:0000256" key="3">
    <source>
        <dbReference type="ARBA" id="ARBA00022475"/>
    </source>
</evidence>
<keyword evidence="6" id="KW-0029">Amino-acid transport</keyword>
<evidence type="ECO:0000256" key="9">
    <source>
        <dbReference type="ARBA" id="ARBA00037998"/>
    </source>
</evidence>
<evidence type="ECO:0000256" key="1">
    <source>
        <dbReference type="ARBA" id="ARBA00004651"/>
    </source>
</evidence>
<evidence type="ECO:0000256" key="8">
    <source>
        <dbReference type="ARBA" id="ARBA00023136"/>
    </source>
</evidence>
<protein>
    <recommendedName>
        <fullName evidence="12">Branched-chain amino acid ABC transporter permease</fullName>
    </recommendedName>
</protein>
<dbReference type="InterPro" id="IPR001851">
    <property type="entry name" value="ABC_transp_permease"/>
</dbReference>
<name>A0A381U749_9ZZZZ</name>
<feature type="transmembrane region" description="Helical" evidence="10">
    <location>
        <begin position="55"/>
        <end position="76"/>
    </location>
</feature>
<dbReference type="AlphaFoldDB" id="A0A381U749"/>
<evidence type="ECO:0000256" key="4">
    <source>
        <dbReference type="ARBA" id="ARBA00022519"/>
    </source>
</evidence>
<evidence type="ECO:0000256" key="10">
    <source>
        <dbReference type="SAM" id="Phobius"/>
    </source>
</evidence>
<organism evidence="11">
    <name type="scientific">marine metagenome</name>
    <dbReference type="NCBI Taxonomy" id="408172"/>
    <lineage>
        <taxon>unclassified sequences</taxon>
        <taxon>metagenomes</taxon>
        <taxon>ecological metagenomes</taxon>
    </lineage>
</organism>
<accession>A0A381U749</accession>
<dbReference type="Pfam" id="PF02653">
    <property type="entry name" value="BPD_transp_2"/>
    <property type="match status" value="1"/>
</dbReference>
<dbReference type="GO" id="GO:0015192">
    <property type="term" value="F:L-phenylalanine transmembrane transporter activity"/>
    <property type="evidence" value="ECO:0007669"/>
    <property type="project" value="TreeGrafter"/>
</dbReference>
<evidence type="ECO:0000256" key="5">
    <source>
        <dbReference type="ARBA" id="ARBA00022692"/>
    </source>
</evidence>
<dbReference type="GO" id="GO:0005886">
    <property type="term" value="C:plasma membrane"/>
    <property type="evidence" value="ECO:0007669"/>
    <property type="project" value="UniProtKB-SubCell"/>
</dbReference>